<evidence type="ECO:0000256" key="1">
    <source>
        <dbReference type="SAM" id="MobiDB-lite"/>
    </source>
</evidence>
<dbReference type="Proteomes" id="UP000573729">
    <property type="component" value="Unassembled WGS sequence"/>
</dbReference>
<feature type="region of interest" description="Disordered" evidence="1">
    <location>
        <begin position="555"/>
        <end position="595"/>
    </location>
</feature>
<feature type="domain" description="Transglutaminase-like" evidence="3">
    <location>
        <begin position="466"/>
        <end position="541"/>
    </location>
</feature>
<feature type="transmembrane region" description="Helical" evidence="2">
    <location>
        <begin position="127"/>
        <end position="147"/>
    </location>
</feature>
<gene>
    <name evidence="4" type="ORF">BKA24_002635</name>
</gene>
<feature type="transmembrane region" description="Helical" evidence="2">
    <location>
        <begin position="177"/>
        <end position="195"/>
    </location>
</feature>
<evidence type="ECO:0000259" key="3">
    <source>
        <dbReference type="SMART" id="SM00460"/>
    </source>
</evidence>
<dbReference type="RefSeq" id="WP_184219073.1">
    <property type="nucleotide sequence ID" value="NZ_JACHMD010000001.1"/>
</dbReference>
<feature type="transmembrane region" description="Helical" evidence="2">
    <location>
        <begin position="15"/>
        <end position="35"/>
    </location>
</feature>
<dbReference type="Pfam" id="PF11992">
    <property type="entry name" value="TgpA_N"/>
    <property type="match status" value="1"/>
</dbReference>
<dbReference type="InterPro" id="IPR021878">
    <property type="entry name" value="TgpA_N"/>
</dbReference>
<dbReference type="EMBL" id="JACHMD010000001">
    <property type="protein sequence ID" value="MBB4667926.1"/>
    <property type="molecule type" value="Genomic_DNA"/>
</dbReference>
<keyword evidence="2" id="KW-1133">Transmembrane helix</keyword>
<keyword evidence="2" id="KW-0472">Membrane</keyword>
<feature type="compositionally biased region" description="Low complexity" evidence="1">
    <location>
        <begin position="565"/>
        <end position="579"/>
    </location>
</feature>
<dbReference type="SMART" id="SM00460">
    <property type="entry name" value="TGc"/>
    <property type="match status" value="1"/>
</dbReference>
<feature type="transmembrane region" description="Helical" evidence="2">
    <location>
        <begin position="66"/>
        <end position="86"/>
    </location>
</feature>
<dbReference type="SUPFAM" id="SSF54001">
    <property type="entry name" value="Cysteine proteinases"/>
    <property type="match status" value="1"/>
</dbReference>
<evidence type="ECO:0000256" key="2">
    <source>
        <dbReference type="SAM" id="Phobius"/>
    </source>
</evidence>
<accession>A0A7W7FIZ9</accession>
<dbReference type="PANTHER" id="PTHR42736:SF1">
    <property type="entry name" value="PROTEIN-GLUTAMINE GAMMA-GLUTAMYLTRANSFERASE"/>
    <property type="match status" value="1"/>
</dbReference>
<evidence type="ECO:0000313" key="4">
    <source>
        <dbReference type="EMBL" id="MBB4667926.1"/>
    </source>
</evidence>
<sequence>MSTDGTPSRSRRGDAGTTIALLVALVAALLPLLTVIAPGTWTLLCIAGPAALLLAGYLARRWGVPAVAVTLIEVALWILGTTAVFFSDVAWLVVLPTLETIERVPLLLEEAVAAITVGVAPLEATPAVTFLVVGSVGLLVIALDHVVLTARMPLLATVAFMAVWLIPSLAIRSEVDVWAFVLLAAAMLWVIRSDTRSRVRSASAPSPVSGVGVVSAVIATVAIVVAVVAAPTLPQSAATGGVVSGTTIDASLNLGDDLRRPSEVPVVRTWGDTPTPPYLRVATLTRLDGDSWRPDRGRSVTLDEWDGAAPETAEDIRVVEYRTQVEVLDLASATLPVPYPATAIEGVDGAEWVVTPDNRTVRSTGVAAQGQQYEVATTVPRPSLEQARESQATSGGARFASALELPLGMPENIARLAEEVTVDADNDYDRLLALQSWFRGTSFDYSLDAPVEEGFDGSGADAIGDFLEVRSGYCVHFASAFALMARTLDMPSRVVVGFLPGAPTGETADDERVYEATTAQLHAWPEVRFEGIGWVAFEPTKSLGSAQRFIAEDIDPSAPEPSASPAPSASASPSATAGPRADERDPESGSVAGGIDPSKLLPTLGLILGIAALIAAPALARRLRAASRVARVQGGSAGTAWRMVQDSALDLGIEVPAAESPRAFAARLTTEHGADPTALGRLTAAVERASYAAPDERGRPAGESLVADAASVHRSLRDAVSPGRRLAATVLPRSLIVRPGSTFAAATAANA</sequence>
<dbReference type="GO" id="GO:0006508">
    <property type="term" value="P:proteolysis"/>
    <property type="evidence" value="ECO:0007669"/>
    <property type="project" value="UniProtKB-KW"/>
</dbReference>
<keyword evidence="4" id="KW-0378">Hydrolase</keyword>
<dbReference type="Pfam" id="PF01841">
    <property type="entry name" value="Transglut_core"/>
    <property type="match status" value="1"/>
</dbReference>
<proteinExistence type="predicted"/>
<dbReference type="Gene3D" id="3.10.620.30">
    <property type="match status" value="1"/>
</dbReference>
<organism evidence="4 5">
    <name type="scientific">Microbacterium marinum</name>
    <dbReference type="NCBI Taxonomy" id="421115"/>
    <lineage>
        <taxon>Bacteria</taxon>
        <taxon>Bacillati</taxon>
        <taxon>Actinomycetota</taxon>
        <taxon>Actinomycetes</taxon>
        <taxon>Micrococcales</taxon>
        <taxon>Microbacteriaceae</taxon>
        <taxon>Microbacterium</taxon>
    </lineage>
</organism>
<comment type="caution">
    <text evidence="4">The sequence shown here is derived from an EMBL/GenBank/DDBJ whole genome shotgun (WGS) entry which is preliminary data.</text>
</comment>
<keyword evidence="5" id="KW-1185">Reference proteome</keyword>
<evidence type="ECO:0000313" key="5">
    <source>
        <dbReference type="Proteomes" id="UP000573729"/>
    </source>
</evidence>
<feature type="transmembrane region" description="Helical" evidence="2">
    <location>
        <begin position="154"/>
        <end position="171"/>
    </location>
</feature>
<protein>
    <submittedName>
        <fullName evidence="4">Transglutaminase-like putative cysteine protease</fullName>
    </submittedName>
</protein>
<keyword evidence="2" id="KW-0812">Transmembrane</keyword>
<keyword evidence="4" id="KW-0645">Protease</keyword>
<dbReference type="AlphaFoldDB" id="A0A7W7FIZ9"/>
<feature type="transmembrane region" description="Helical" evidence="2">
    <location>
        <begin position="207"/>
        <end position="230"/>
    </location>
</feature>
<dbReference type="InterPro" id="IPR052901">
    <property type="entry name" value="Bact_TGase-like"/>
</dbReference>
<dbReference type="InterPro" id="IPR038765">
    <property type="entry name" value="Papain-like_cys_pep_sf"/>
</dbReference>
<feature type="transmembrane region" description="Helical" evidence="2">
    <location>
        <begin position="41"/>
        <end position="59"/>
    </location>
</feature>
<dbReference type="GO" id="GO:0008233">
    <property type="term" value="F:peptidase activity"/>
    <property type="evidence" value="ECO:0007669"/>
    <property type="project" value="UniProtKB-KW"/>
</dbReference>
<name>A0A7W7FIZ9_9MICO</name>
<dbReference type="InterPro" id="IPR002931">
    <property type="entry name" value="Transglutaminase-like"/>
</dbReference>
<reference evidence="4 5" key="1">
    <citation type="submission" date="2020-08" db="EMBL/GenBank/DDBJ databases">
        <title>Sequencing the genomes of 1000 actinobacteria strains.</title>
        <authorList>
            <person name="Klenk H.-P."/>
        </authorList>
    </citation>
    <scope>NUCLEOTIDE SEQUENCE [LARGE SCALE GENOMIC DNA]</scope>
    <source>
        <strain evidence="4 5">DSM 24947</strain>
    </source>
</reference>
<dbReference type="PANTHER" id="PTHR42736">
    <property type="entry name" value="PROTEIN-GLUTAMINE GAMMA-GLUTAMYLTRANSFERASE"/>
    <property type="match status" value="1"/>
</dbReference>